<evidence type="ECO:0000313" key="1">
    <source>
        <dbReference type="EMBL" id="CCC50610.1"/>
    </source>
</evidence>
<dbReference type="AlphaFoldDB" id="G0U2V6"/>
<dbReference type="EMBL" id="HE573025">
    <property type="protein sequence ID" value="CCC50610.1"/>
    <property type="molecule type" value="Genomic_DNA"/>
</dbReference>
<protein>
    <submittedName>
        <fullName evidence="1">Uncharacterized protein</fullName>
    </submittedName>
</protein>
<organism evidence="1">
    <name type="scientific">Trypanosoma vivax (strain Y486)</name>
    <dbReference type="NCBI Taxonomy" id="1055687"/>
    <lineage>
        <taxon>Eukaryota</taxon>
        <taxon>Discoba</taxon>
        <taxon>Euglenozoa</taxon>
        <taxon>Kinetoplastea</taxon>
        <taxon>Metakinetoplastina</taxon>
        <taxon>Trypanosomatida</taxon>
        <taxon>Trypanosomatidae</taxon>
        <taxon>Trypanosoma</taxon>
        <taxon>Duttonella</taxon>
    </lineage>
</organism>
<sequence>MQAVSCAKNKCHFLVVALCTSNKAEAGDACEFRRARPLLAPLIRQVATLGQSSNRACTHTACKQHMPSKIAIPNHYCSGSQSCFFQVNHTESTFACLALCKFW</sequence>
<reference evidence="1" key="1">
    <citation type="journal article" date="2012" name="Proc. Natl. Acad. Sci. U.S.A.">
        <title>Antigenic diversity is generated by distinct evolutionary mechanisms in African trypanosome species.</title>
        <authorList>
            <person name="Jackson A.P."/>
            <person name="Berry A."/>
            <person name="Aslett M."/>
            <person name="Allison H.C."/>
            <person name="Burton P."/>
            <person name="Vavrova-Anderson J."/>
            <person name="Brown R."/>
            <person name="Browne H."/>
            <person name="Corton N."/>
            <person name="Hauser H."/>
            <person name="Gamble J."/>
            <person name="Gilderthorp R."/>
            <person name="Marcello L."/>
            <person name="McQuillan J."/>
            <person name="Otto T.D."/>
            <person name="Quail M.A."/>
            <person name="Sanders M.J."/>
            <person name="van Tonder A."/>
            <person name="Ginger M.L."/>
            <person name="Field M.C."/>
            <person name="Barry J.D."/>
            <person name="Hertz-Fowler C."/>
            <person name="Berriman M."/>
        </authorList>
    </citation>
    <scope>NUCLEOTIDE SEQUENCE</scope>
    <source>
        <strain evidence="1">Y486</strain>
    </source>
</reference>
<gene>
    <name evidence="1" type="ORF">TVY486_0904310</name>
</gene>
<name>G0U2V6_TRYVY</name>
<proteinExistence type="predicted"/>
<accession>G0U2V6</accession>